<dbReference type="SUPFAM" id="SSF52096">
    <property type="entry name" value="ClpP/crotonase"/>
    <property type="match status" value="1"/>
</dbReference>
<sequence>MSNINWAEDLDQLANELPLLHKNLFFNQGKKQFYTSISMLKERVKSMDSYTIVMEIARIVAAIGDAHTSVAVPRYKRLPLECYWFQEGIVITSILPEFEGLLHNKVVKIGEMNIDRVVERLSGIVAHENQSFLMSQLPGYLICADILFGLNISNNIESIKVTLENHNNKQRDVIIPTIRYKDWQTDALHEKGRSSSELPLYRKNKDKYFWSEFDPIKKLLYINYNSCRDMPNCTVEEFSQQLIKDVQSNEDIQKIVIDMRNNGGGNSELFKGYLKWLSTDDRLNCQGRIFVIVGRDTFLPLC</sequence>
<proteinExistence type="predicted"/>
<name>A0ABZ3IPL5_9FIRM</name>
<evidence type="ECO:0000313" key="1">
    <source>
        <dbReference type="EMBL" id="XFO67353.1"/>
    </source>
</evidence>
<gene>
    <name evidence="1" type="ORF">SPSIL_035510</name>
</gene>
<dbReference type="Gene3D" id="3.90.226.10">
    <property type="entry name" value="2-enoyl-CoA Hydratase, Chain A, domain 1"/>
    <property type="match status" value="1"/>
</dbReference>
<evidence type="ECO:0000313" key="2">
    <source>
        <dbReference type="Proteomes" id="UP000216752"/>
    </source>
</evidence>
<dbReference type="EMBL" id="CP155573">
    <property type="protein sequence ID" value="XFO67353.1"/>
    <property type="molecule type" value="Genomic_DNA"/>
</dbReference>
<accession>A0ABZ3IPL5</accession>
<evidence type="ECO:0008006" key="3">
    <source>
        <dbReference type="Google" id="ProtNLM"/>
    </source>
</evidence>
<dbReference type="InterPro" id="IPR029045">
    <property type="entry name" value="ClpP/crotonase-like_dom_sf"/>
</dbReference>
<protein>
    <recommendedName>
        <fullName evidence="3">Peptidase family S41</fullName>
    </recommendedName>
</protein>
<dbReference type="Proteomes" id="UP000216752">
    <property type="component" value="Chromosome"/>
</dbReference>
<organism evidence="1 2">
    <name type="scientific">Sporomusa silvacetica DSM 10669</name>
    <dbReference type="NCBI Taxonomy" id="1123289"/>
    <lineage>
        <taxon>Bacteria</taxon>
        <taxon>Bacillati</taxon>
        <taxon>Bacillota</taxon>
        <taxon>Negativicutes</taxon>
        <taxon>Selenomonadales</taxon>
        <taxon>Sporomusaceae</taxon>
        <taxon>Sporomusa</taxon>
    </lineage>
</organism>
<reference evidence="1" key="1">
    <citation type="submission" date="2024-05" db="EMBL/GenBank/DDBJ databases">
        <title>Isolation and characterization of Sporomusa carbonis sp. nov., a carboxydotrophic hydrogenogen in the genus of Sporomusa isolated from a charcoal burning pile.</title>
        <authorList>
            <person name="Boeer T."/>
            <person name="Rosenbaum F."/>
            <person name="Eysell L."/>
            <person name="Mueller V."/>
            <person name="Daniel R."/>
            <person name="Poehlein A."/>
        </authorList>
    </citation>
    <scope>NUCLEOTIDE SEQUENCE [LARGE SCALE GENOMIC DNA]</scope>
    <source>
        <strain evidence="1">DSM 10669</strain>
    </source>
</reference>
<dbReference type="RefSeq" id="WP_094603174.1">
    <property type="nucleotide sequence ID" value="NZ_CP155573.1"/>
</dbReference>
<keyword evidence="2" id="KW-1185">Reference proteome</keyword>